<organism evidence="1 2">
    <name type="scientific">Burkholderia cepacia</name>
    <name type="common">Pseudomonas cepacia</name>
    <dbReference type="NCBI Taxonomy" id="292"/>
    <lineage>
        <taxon>Bacteria</taxon>
        <taxon>Pseudomonadati</taxon>
        <taxon>Pseudomonadota</taxon>
        <taxon>Betaproteobacteria</taxon>
        <taxon>Burkholderiales</taxon>
        <taxon>Burkholderiaceae</taxon>
        <taxon>Burkholderia</taxon>
        <taxon>Burkholderia cepacia complex</taxon>
    </lineage>
</organism>
<evidence type="ECO:0000313" key="2">
    <source>
        <dbReference type="Proteomes" id="UP000250416"/>
    </source>
</evidence>
<sequence length="105" mass="11930">MKNTPQENTVWIANYNSKQMLTVEDFKAWQRANAAEHAQAEEMVLASIVDALLRHVAMRTNWGLQAACQDAWRCIGRHVPYAHKDLAAETLVAIGWVRKERGQAK</sequence>
<reference evidence="1 2" key="1">
    <citation type="submission" date="2018-06" db="EMBL/GenBank/DDBJ databases">
        <authorList>
            <consortium name="Pathogen Informatics"/>
            <person name="Doyle S."/>
        </authorList>
    </citation>
    <scope>NUCLEOTIDE SEQUENCE [LARGE SCALE GENOMIC DNA]</scope>
    <source>
        <strain evidence="1 2">NCTC10661</strain>
    </source>
</reference>
<name>A0AAE8T631_BURCE</name>
<dbReference type="Proteomes" id="UP000250416">
    <property type="component" value="Unassembled WGS sequence"/>
</dbReference>
<dbReference type="RefSeq" id="WP_146774276.1">
    <property type="nucleotide sequence ID" value="NZ_CADEUP010000006.1"/>
</dbReference>
<dbReference type="AlphaFoldDB" id="A0AAE8T631"/>
<comment type="caution">
    <text evidence="1">The sequence shown here is derived from an EMBL/GenBank/DDBJ whole genome shotgun (WGS) entry which is preliminary data.</text>
</comment>
<proteinExistence type="predicted"/>
<evidence type="ECO:0000313" key="1">
    <source>
        <dbReference type="EMBL" id="SQA57441.1"/>
    </source>
</evidence>
<protein>
    <submittedName>
        <fullName evidence="1">Uncharacterized protein</fullName>
    </submittedName>
</protein>
<gene>
    <name evidence="1" type="ORF">NCTC10661_06013</name>
</gene>
<accession>A0AAE8T631</accession>
<dbReference type="EMBL" id="UARD01000044">
    <property type="protein sequence ID" value="SQA57441.1"/>
    <property type="molecule type" value="Genomic_DNA"/>
</dbReference>